<accession>A0A518EUY4</accession>
<evidence type="ECO:0000256" key="2">
    <source>
        <dbReference type="SAM" id="Phobius"/>
    </source>
</evidence>
<keyword evidence="2" id="KW-0472">Membrane</keyword>
<keyword evidence="2" id="KW-1133">Transmembrane helix</keyword>
<dbReference type="EMBL" id="CP036434">
    <property type="protein sequence ID" value="QDV07915.1"/>
    <property type="molecule type" value="Genomic_DNA"/>
</dbReference>
<reference evidence="3 4" key="1">
    <citation type="submission" date="2019-02" db="EMBL/GenBank/DDBJ databases">
        <title>Deep-cultivation of Planctomycetes and their phenomic and genomic characterization uncovers novel biology.</title>
        <authorList>
            <person name="Wiegand S."/>
            <person name="Jogler M."/>
            <person name="Boedeker C."/>
            <person name="Pinto D."/>
            <person name="Vollmers J."/>
            <person name="Rivas-Marin E."/>
            <person name="Kohn T."/>
            <person name="Peeters S.H."/>
            <person name="Heuer A."/>
            <person name="Rast P."/>
            <person name="Oberbeckmann S."/>
            <person name="Bunk B."/>
            <person name="Jeske O."/>
            <person name="Meyerdierks A."/>
            <person name="Storesund J.E."/>
            <person name="Kallscheuer N."/>
            <person name="Luecker S."/>
            <person name="Lage O.M."/>
            <person name="Pohl T."/>
            <person name="Merkel B.J."/>
            <person name="Hornburger P."/>
            <person name="Mueller R.-W."/>
            <person name="Bruemmer F."/>
            <person name="Labrenz M."/>
            <person name="Spormann A.M."/>
            <person name="Op den Camp H."/>
            <person name="Overmann J."/>
            <person name="Amann R."/>
            <person name="Jetten M.S.M."/>
            <person name="Mascher T."/>
            <person name="Medema M.H."/>
            <person name="Devos D.P."/>
            <person name="Kaster A.-K."/>
            <person name="Ovreas L."/>
            <person name="Rohde M."/>
            <person name="Galperin M.Y."/>
            <person name="Jogler C."/>
        </authorList>
    </citation>
    <scope>NUCLEOTIDE SEQUENCE [LARGE SCALE GENOMIC DNA]</scope>
    <source>
        <strain evidence="3 4">Poly30</strain>
    </source>
</reference>
<feature type="transmembrane region" description="Helical" evidence="2">
    <location>
        <begin position="12"/>
        <end position="33"/>
    </location>
</feature>
<organism evidence="3 4">
    <name type="scientific">Saltatorellus ferox</name>
    <dbReference type="NCBI Taxonomy" id="2528018"/>
    <lineage>
        <taxon>Bacteria</taxon>
        <taxon>Pseudomonadati</taxon>
        <taxon>Planctomycetota</taxon>
        <taxon>Planctomycetia</taxon>
        <taxon>Planctomycetia incertae sedis</taxon>
        <taxon>Saltatorellus</taxon>
    </lineage>
</organism>
<evidence type="ECO:0000313" key="4">
    <source>
        <dbReference type="Proteomes" id="UP000320390"/>
    </source>
</evidence>
<evidence type="ECO:0000256" key="1">
    <source>
        <dbReference type="SAM" id="MobiDB-lite"/>
    </source>
</evidence>
<feature type="compositionally biased region" description="Basic and acidic residues" evidence="1">
    <location>
        <begin position="133"/>
        <end position="144"/>
    </location>
</feature>
<feature type="compositionally biased region" description="Basic and acidic residues" evidence="1">
    <location>
        <begin position="106"/>
        <end position="118"/>
    </location>
</feature>
<protein>
    <submittedName>
        <fullName evidence="3">Uncharacterized protein</fullName>
    </submittedName>
</protein>
<feature type="region of interest" description="Disordered" evidence="1">
    <location>
        <begin position="68"/>
        <end position="235"/>
    </location>
</feature>
<proteinExistence type="predicted"/>
<keyword evidence="2" id="KW-0812">Transmembrane</keyword>
<evidence type="ECO:0000313" key="3">
    <source>
        <dbReference type="EMBL" id="QDV07915.1"/>
    </source>
</evidence>
<gene>
    <name evidence="3" type="ORF">Poly30_34500</name>
</gene>
<sequence>MRSESSARPGRAQVLGVASATLAVGGILMVGFIEGPALSGDADGKDGLTASLPDSFAASTVTTRIVGRDQATPNEPEPFQAAPVPARVEDPLSGASLPEESPVPEDSGHETESRHESDSQETPSTKSGPPKSAPEKRAQARDRMSAANQRARWIAREVSSQPIATAAAAQRNDAREESQAQPRRGAGMGTSQTPGTEPALAPWSRSNAGSPAAAAPRQVPSTAEPKNVDPGAPAPNISSSEVLDLGLRQLLFVWDSSVVLDEARSAELLAFAAQRGFDTLAVEATAVGYHDAAQTGAFERFTEDARGLGIETFALIGYPWFTVSAGASLPGQPTSSLEGLAVLETIVRTGFFDGIVDDSHPYGVEYESGGETRNWLFDEPAAAGLDLQAWLRSAKAVAGSLPLVKTTPFWFDSHPALQDIVDLDGQGFLTLAHLVAREVDATAVLAYRDDFNGPNGILELVSGEMTMGPAILTLETGDLGADLDYLTFHEEGLRPLEAMIERLSAELGTFWSFRGAGVHHYGPLDVMADELLSEESFGFVGFDSVAAQNGALIDAYDSSLGRYYDQMSYQSAIGTVAVLGQGAVVSNGDIKLSGGARVYGDARAGTAGSVTEGYGTVVTGEATRIASPLVPPAVERIDLVNDDEVSLRWNREERLAGGAMHFKRIRLDGYAGLTIEGPADIVVDDLQLGTYAWIYFDVAEGPVTLTVNKKLELANYAWIAPTSLQARDLTIRYAASRRIQMNYGSRLLGDILAPKADIWLGSAAEIYGRAQAKSLDLQYAAELHLDLDLLRVP</sequence>
<name>A0A518EUY4_9BACT</name>
<keyword evidence="4" id="KW-1185">Reference proteome</keyword>
<dbReference type="AlphaFoldDB" id="A0A518EUY4"/>
<dbReference type="Proteomes" id="UP000320390">
    <property type="component" value="Chromosome"/>
</dbReference>